<evidence type="ECO:0000259" key="2">
    <source>
        <dbReference type="Pfam" id="PF14977"/>
    </source>
</evidence>
<dbReference type="PANTHER" id="PTHR23093">
    <property type="entry name" value="SIMILAR TO CHROMOSOME 3 OPEN READING FRAME 20"/>
    <property type="match status" value="1"/>
</dbReference>
<evidence type="ECO:0000256" key="1">
    <source>
        <dbReference type="SAM" id="MobiDB-lite"/>
    </source>
</evidence>
<accession>A0A7R9CHG4</accession>
<dbReference type="InterPro" id="IPR029281">
    <property type="entry name" value="FAM194_C"/>
</dbReference>
<feature type="domain" description="FAM194 C-terminal" evidence="2">
    <location>
        <begin position="736"/>
        <end position="843"/>
    </location>
</feature>
<evidence type="ECO:0000313" key="3">
    <source>
        <dbReference type="EMBL" id="CAD7396554.1"/>
    </source>
</evidence>
<gene>
    <name evidence="3" type="ORF">TCEB3V08_LOCUS3665</name>
</gene>
<feature type="region of interest" description="Disordered" evidence="1">
    <location>
        <begin position="888"/>
        <end position="940"/>
    </location>
</feature>
<name>A0A7R9CHG4_TIMCR</name>
<dbReference type="AlphaFoldDB" id="A0A7R9CHG4"/>
<dbReference type="EMBL" id="OC317382">
    <property type="protein sequence ID" value="CAD7396554.1"/>
    <property type="molecule type" value="Genomic_DNA"/>
</dbReference>
<proteinExistence type="predicted"/>
<dbReference type="Pfam" id="PF14977">
    <property type="entry name" value="FAM194"/>
    <property type="match status" value="1"/>
</dbReference>
<protein>
    <recommendedName>
        <fullName evidence="2">FAM194 C-terminal domain-containing protein</fullName>
    </recommendedName>
</protein>
<sequence>MSNKTQRNLLEGIPDGRRPLVRLRTRWWEWWDGPRIDMKELGVEENTWKEVVDNRIRCGQLGSTNDDCENVSRIATVRNSGKTISRIKDINHLAKTIKYLVENETFNKDMQRDGKMTVPISVDLFIRLWQLLNNFLRLLHSNEDITEEDQLKELMKISFRVLDKVLVQCKTKDKHSQAPICVAPPSRDMKGHQFPFAVNKAPHAFHMILESPSTRSFHHMGVDCQLREVVKKRIKELCSKGVSIMENSIDTIMQELKRLTLESDDQNVSKVVRNALIKMSETESSKTLISMFELIDGFIHEYGLLQNKDGTNDDFICKFCSVKFNADMRSRGKFCCDASKQLDKVRKAWKLHETTNTVVKLDENVFIGMLDSIMKKGVGNIPSETYLRESDKIDDKDDEFLDEKLWNVSPSENKDTRKKFTLPEQIEELPPEETSFFPNVVNETFLTKRSKNYPTDKIMKPLNTEFMSQLMSIDTYKTVKKRDSKDGVSTKLHGDVKIYNTMKKGQQQSECAAELSNNMGNISLHKTKNLTNMETEIYKSSLQSIKKLGQANSVALRPNKKDVMGYGEDKSDSNLIMLAELEERSGAKNKHAIGEKGNVKTSSPNLAFSIPMTSLTSVTRKTQSARNRQKIHESATSHVLDPTIWEQREDVSLIMQRYDSSGERKPEFGHGSNVHHGDRISQKVVKGGIISYRLSDPKYLELGWSILPSEKLMRKVVTFQTEPSKPRSVWRTNRAKSETKWYSENKLFSTFDSEGSGKVFYPDGSVAVSLTRSTSGSGRLIVLGHRDPLEKNEKISNFPILAIFDSSGNGIVYNTVGNIRASYTQKEGILLETPNGSPMKWKWPALQGFEDQFEEVLCRHESQDDPHLKDPQSLCESRTYKEAILKSKEQRENVGRNTYASQTGPNASIHSKKSYFRKRGIEQAPPTNQKNLGMDLSRHP</sequence>
<organism evidence="3">
    <name type="scientific">Timema cristinae</name>
    <name type="common">Walking stick</name>
    <dbReference type="NCBI Taxonomy" id="61476"/>
    <lineage>
        <taxon>Eukaryota</taxon>
        <taxon>Metazoa</taxon>
        <taxon>Ecdysozoa</taxon>
        <taxon>Arthropoda</taxon>
        <taxon>Hexapoda</taxon>
        <taxon>Insecta</taxon>
        <taxon>Pterygota</taxon>
        <taxon>Neoptera</taxon>
        <taxon>Polyneoptera</taxon>
        <taxon>Phasmatodea</taxon>
        <taxon>Timematodea</taxon>
        <taxon>Timematoidea</taxon>
        <taxon>Timematidae</taxon>
        <taxon>Timema</taxon>
    </lineage>
</organism>
<dbReference type="PANTHER" id="PTHR23093:SF16">
    <property type="entry name" value="FAM194 C-TERMINAL DOMAIN-CONTAINING PROTEIN"/>
    <property type="match status" value="1"/>
</dbReference>
<reference evidence="3" key="1">
    <citation type="submission" date="2020-11" db="EMBL/GenBank/DDBJ databases">
        <authorList>
            <person name="Tran Van P."/>
        </authorList>
    </citation>
    <scope>NUCLEOTIDE SEQUENCE</scope>
</reference>
<feature type="compositionally biased region" description="Polar residues" evidence="1">
    <location>
        <begin position="895"/>
        <end position="909"/>
    </location>
</feature>